<dbReference type="AlphaFoldDB" id="A0A4R2LN45"/>
<dbReference type="PANTHER" id="PTHR12526">
    <property type="entry name" value="GLYCOSYLTRANSFERASE"/>
    <property type="match status" value="1"/>
</dbReference>
<evidence type="ECO:0000313" key="3">
    <source>
        <dbReference type="EMBL" id="TCO89992.1"/>
    </source>
</evidence>
<protein>
    <submittedName>
        <fullName evidence="3">Glycosyltransferase involved in cell wall biosynthesis</fullName>
    </submittedName>
</protein>
<evidence type="ECO:0000259" key="2">
    <source>
        <dbReference type="Pfam" id="PF13439"/>
    </source>
</evidence>
<dbReference type="EMBL" id="SLXB01000018">
    <property type="protein sequence ID" value="TCO89992.1"/>
    <property type="molecule type" value="Genomic_DNA"/>
</dbReference>
<evidence type="ECO:0000259" key="1">
    <source>
        <dbReference type="Pfam" id="PF00534"/>
    </source>
</evidence>
<gene>
    <name evidence="3" type="ORF">EV202_11828</name>
</gene>
<dbReference type="Pfam" id="PF00534">
    <property type="entry name" value="Glycos_transf_1"/>
    <property type="match status" value="1"/>
</dbReference>
<dbReference type="Gene3D" id="3.40.50.2000">
    <property type="entry name" value="Glycogen Phosphorylase B"/>
    <property type="match status" value="2"/>
</dbReference>
<evidence type="ECO:0000313" key="4">
    <source>
        <dbReference type="Proteomes" id="UP000295600"/>
    </source>
</evidence>
<proteinExistence type="predicted"/>
<reference evidence="3 4" key="1">
    <citation type="submission" date="2019-03" db="EMBL/GenBank/DDBJ databases">
        <title>Genomic Encyclopedia of Type Strains, Phase IV (KMG-IV): sequencing the most valuable type-strain genomes for metagenomic binning, comparative biology and taxonomic classification.</title>
        <authorList>
            <person name="Goeker M."/>
        </authorList>
    </citation>
    <scope>NUCLEOTIDE SEQUENCE [LARGE SCALE GENOMIC DNA]</scope>
    <source>
        <strain evidence="3 4">DSM 23917</strain>
    </source>
</reference>
<keyword evidence="3" id="KW-0808">Transferase</keyword>
<accession>A0A4R2LN45</accession>
<feature type="domain" description="Glycosyl transferase family 1" evidence="1">
    <location>
        <begin position="230"/>
        <end position="386"/>
    </location>
</feature>
<dbReference type="InterPro" id="IPR001296">
    <property type="entry name" value="Glyco_trans_1"/>
</dbReference>
<organism evidence="3 4">
    <name type="scientific">Prevotella heparinolytica</name>
    <dbReference type="NCBI Taxonomy" id="28113"/>
    <lineage>
        <taxon>Bacteria</taxon>
        <taxon>Pseudomonadati</taxon>
        <taxon>Bacteroidota</taxon>
        <taxon>Bacteroidia</taxon>
        <taxon>Bacteroidales</taxon>
        <taxon>Bacteroidaceae</taxon>
        <taxon>Bacteroides</taxon>
    </lineage>
</organism>
<dbReference type="Proteomes" id="UP000295600">
    <property type="component" value="Unassembled WGS sequence"/>
</dbReference>
<comment type="caution">
    <text evidence="3">The sequence shown here is derived from an EMBL/GenBank/DDBJ whole genome shotgun (WGS) entry which is preliminary data.</text>
</comment>
<dbReference type="Pfam" id="PF13439">
    <property type="entry name" value="Glyco_transf_4"/>
    <property type="match status" value="1"/>
</dbReference>
<sequence>MVNYKTFSLNNRDNNSGLMNILFMYNGMFHPLRGGLERVSDLLCREFVRRGHCVFYLHHTYDEKMSGYSYPASMSFFPNSSVTELKENGAFYRNFLIQNKIDIVIVQNPMDYHKLCAFSKDLRHVKVVSVIHCNPLYMYHHMHLLMWRLRNDTFIEKIKRVARVIKMPKRKRTYLEWLRGCYDGAFANTDLVCLLSEKFIPELRSIRIKHFDINKTIAIGNPNTYPLQDISINRKKKQILYVGRIEWYQKRVDRMVVIWKKLYKQFPDWELVIVGDGSFKQELEQKAVGLERIAFVGWKDPESYYRDAAILCLTSDFEGWGMVLTEAMTFGTVPVAFNTYAAVTEIIENGCTGILVKPFSYSRFAGKLAMLMRDDALRTKMAASGKAYVRRFDIQRVADRWESVFRNLKDGSHC</sequence>
<dbReference type="SUPFAM" id="SSF53756">
    <property type="entry name" value="UDP-Glycosyltransferase/glycogen phosphorylase"/>
    <property type="match status" value="1"/>
</dbReference>
<dbReference type="GO" id="GO:0016757">
    <property type="term" value="F:glycosyltransferase activity"/>
    <property type="evidence" value="ECO:0007669"/>
    <property type="project" value="InterPro"/>
</dbReference>
<dbReference type="InterPro" id="IPR028098">
    <property type="entry name" value="Glyco_trans_4-like_N"/>
</dbReference>
<name>A0A4R2LN45_9BACE</name>
<feature type="domain" description="Glycosyltransferase subfamily 4-like N-terminal" evidence="2">
    <location>
        <begin position="34"/>
        <end position="165"/>
    </location>
</feature>